<dbReference type="SUPFAM" id="SSF89796">
    <property type="entry name" value="CoA-transferase family III (CaiB/BaiF)"/>
    <property type="match status" value="1"/>
</dbReference>
<dbReference type="Gene3D" id="3.40.50.10540">
    <property type="entry name" value="Crotonobetainyl-coa:carnitine coa-transferase, domain 1"/>
    <property type="match status" value="1"/>
</dbReference>
<dbReference type="GO" id="GO:0008410">
    <property type="term" value="F:CoA-transferase activity"/>
    <property type="evidence" value="ECO:0007669"/>
    <property type="project" value="TreeGrafter"/>
</dbReference>
<evidence type="ECO:0000256" key="1">
    <source>
        <dbReference type="ARBA" id="ARBA00022679"/>
    </source>
</evidence>
<dbReference type="InterPro" id="IPR003673">
    <property type="entry name" value="CoA-Trfase_fam_III"/>
</dbReference>
<name>A0A7Y2LZV4_9MICO</name>
<comment type="caution">
    <text evidence="2">The sequence shown here is derived from an EMBL/GenBank/DDBJ whole genome shotgun (WGS) entry which is preliminary data.</text>
</comment>
<keyword evidence="1 2" id="KW-0808">Transferase</keyword>
<keyword evidence="3" id="KW-1185">Reference proteome</keyword>
<evidence type="ECO:0000313" key="3">
    <source>
        <dbReference type="Proteomes" id="UP000543598"/>
    </source>
</evidence>
<dbReference type="PANTHER" id="PTHR48207">
    <property type="entry name" value="SUCCINATE--HYDROXYMETHYLGLUTARATE COA-TRANSFERASE"/>
    <property type="match status" value="1"/>
</dbReference>
<reference evidence="2 3" key="1">
    <citation type="submission" date="2020-05" db="EMBL/GenBank/DDBJ databases">
        <title>MicrobeNet Type strains.</title>
        <authorList>
            <person name="Nicholson A.C."/>
        </authorList>
    </citation>
    <scope>NUCLEOTIDE SEQUENCE [LARGE SCALE GENOMIC DNA]</scope>
    <source>
        <strain evidence="2 3">JCM 14282</strain>
    </source>
</reference>
<dbReference type="Gene3D" id="3.30.1540.10">
    <property type="entry name" value="formyl-coa transferase, domain 3"/>
    <property type="match status" value="1"/>
</dbReference>
<dbReference type="Pfam" id="PF02515">
    <property type="entry name" value="CoA_transf_3"/>
    <property type="match status" value="1"/>
</dbReference>
<dbReference type="InterPro" id="IPR044855">
    <property type="entry name" value="CoA-Trfase_III_dom3_sf"/>
</dbReference>
<gene>
    <name evidence="2" type="ORF">HLA99_08415</name>
</gene>
<dbReference type="AlphaFoldDB" id="A0A7Y2LZV4"/>
<proteinExistence type="predicted"/>
<sequence>MATTANSQNTDRPIGPLAGIVVLDLTRVFSGPFAAQLLGDLGADVIKVERLGRGDESRDYGVDEGEVGPGAPFLAHNRNKRSIAIDAKSTEGRDVIRRLAARADILLHNFRVGVMERLGLSYEELSRENPGLIYASISGFGSKGRMARRAANDLSIQSFSGLLAITGEADGGPVRNPSSVADLTAGMYATVGVLAALHHRDVTGRGQQVATSMLGGQLNYINHFLTDYWLTGRLPGRWGTANRLGLPNEAFPTSDGWVCITSANDDMWHRCAAGLGIPEAGTDPRFATLKDRYANRTDLVELLRSTTVRFTSAEVLERMEKAGVPCVPVNDIPDIASDPILEEIDAYVDMPAPGGRVARLIQTPLEFSDTPVTARLAPPALAAHTDAVLAEAGYDEQAVQELRAVGAIA</sequence>
<accession>A0A7Y2LZV4</accession>
<protein>
    <submittedName>
        <fullName evidence="2">CoA transferase</fullName>
    </submittedName>
</protein>
<dbReference type="RefSeq" id="WP_167038171.1">
    <property type="nucleotide sequence ID" value="NZ_BAAANA010000001.1"/>
</dbReference>
<evidence type="ECO:0000313" key="2">
    <source>
        <dbReference type="EMBL" id="NNH03869.1"/>
    </source>
</evidence>
<dbReference type="EMBL" id="JABEMB010000009">
    <property type="protein sequence ID" value="NNH03869.1"/>
    <property type="molecule type" value="Genomic_DNA"/>
</dbReference>
<organism evidence="2 3">
    <name type="scientific">Microbacterium ulmi</name>
    <dbReference type="NCBI Taxonomy" id="179095"/>
    <lineage>
        <taxon>Bacteria</taxon>
        <taxon>Bacillati</taxon>
        <taxon>Actinomycetota</taxon>
        <taxon>Actinomycetes</taxon>
        <taxon>Micrococcales</taxon>
        <taxon>Microbacteriaceae</taxon>
        <taxon>Microbacterium</taxon>
    </lineage>
</organism>
<dbReference type="InterPro" id="IPR023606">
    <property type="entry name" value="CoA-Trfase_III_dom_1_sf"/>
</dbReference>
<dbReference type="InterPro" id="IPR050483">
    <property type="entry name" value="CoA-transferase_III_domain"/>
</dbReference>
<dbReference type="PANTHER" id="PTHR48207:SF3">
    <property type="entry name" value="SUCCINATE--HYDROXYMETHYLGLUTARATE COA-TRANSFERASE"/>
    <property type="match status" value="1"/>
</dbReference>
<dbReference type="Proteomes" id="UP000543598">
    <property type="component" value="Unassembled WGS sequence"/>
</dbReference>